<dbReference type="GO" id="GO:0043169">
    <property type="term" value="F:cation binding"/>
    <property type="evidence" value="ECO:0007669"/>
    <property type="project" value="InterPro"/>
</dbReference>
<dbReference type="InterPro" id="IPR013780">
    <property type="entry name" value="Glyco_hydro_b"/>
</dbReference>
<dbReference type="AlphaFoldDB" id="A0A5B7YD58"/>
<dbReference type="KEGG" id="salk:FBQ74_07550"/>
<dbReference type="Gene3D" id="2.60.40.10">
    <property type="entry name" value="Immunoglobulins"/>
    <property type="match status" value="2"/>
</dbReference>
<dbReference type="SUPFAM" id="SSF51445">
    <property type="entry name" value="(Trans)glycosidases"/>
    <property type="match status" value="1"/>
</dbReference>
<dbReference type="UniPathway" id="UPA00164"/>
<evidence type="ECO:0000256" key="11">
    <source>
        <dbReference type="PIRSR" id="PIRSR000463-1"/>
    </source>
</evidence>
<feature type="active site" description="Nucleophile" evidence="10 11">
    <location>
        <position position="400"/>
    </location>
</feature>
<dbReference type="InterPro" id="IPR017853">
    <property type="entry name" value="GH"/>
</dbReference>
<dbReference type="OrthoDB" id="9800174at2"/>
<dbReference type="GO" id="GO:0003844">
    <property type="term" value="F:1,4-alpha-glucan branching enzyme activity"/>
    <property type="evidence" value="ECO:0007669"/>
    <property type="project" value="UniProtKB-UniRule"/>
</dbReference>
<organism evidence="13 14">
    <name type="scientific">Salinimonas iocasae</name>
    <dbReference type="NCBI Taxonomy" id="2572577"/>
    <lineage>
        <taxon>Bacteria</taxon>
        <taxon>Pseudomonadati</taxon>
        <taxon>Pseudomonadota</taxon>
        <taxon>Gammaproteobacteria</taxon>
        <taxon>Alteromonadales</taxon>
        <taxon>Alteromonadaceae</taxon>
        <taxon>Alteromonas/Salinimonas group</taxon>
        <taxon>Salinimonas</taxon>
    </lineage>
</organism>
<dbReference type="InterPro" id="IPR013783">
    <property type="entry name" value="Ig-like_fold"/>
</dbReference>
<comment type="similarity">
    <text evidence="4 10">Belongs to the glycosyl hydrolase 13 family. GlgB subfamily.</text>
</comment>
<dbReference type="EC" id="2.4.1.18" evidence="10"/>
<evidence type="ECO:0000256" key="2">
    <source>
        <dbReference type="ARBA" id="ARBA00002953"/>
    </source>
</evidence>
<evidence type="ECO:0000256" key="10">
    <source>
        <dbReference type="HAMAP-Rule" id="MF_00685"/>
    </source>
</evidence>
<dbReference type="NCBIfam" id="TIGR01515">
    <property type="entry name" value="branching_enzym"/>
    <property type="match status" value="1"/>
</dbReference>
<dbReference type="EMBL" id="CP039852">
    <property type="protein sequence ID" value="QCZ93350.1"/>
    <property type="molecule type" value="Genomic_DNA"/>
</dbReference>
<dbReference type="Proteomes" id="UP000304912">
    <property type="component" value="Chromosome"/>
</dbReference>
<dbReference type="InterPro" id="IPR054169">
    <property type="entry name" value="GlgB_N"/>
</dbReference>
<protein>
    <recommendedName>
        <fullName evidence="10">1,4-alpha-glucan branching enzyme GlgB</fullName>
        <ecNumber evidence="10">2.4.1.18</ecNumber>
    </recommendedName>
    <alternativeName>
        <fullName evidence="10">1,4-alpha-D-glucan:1,4-alpha-D-glucan 6-glucosyl-transferase</fullName>
    </alternativeName>
    <alternativeName>
        <fullName evidence="10">Alpha-(1-&gt;4)-glucan branching enzyme</fullName>
    </alternativeName>
    <alternativeName>
        <fullName evidence="10">Glycogen branching enzyme</fullName>
        <shortName evidence="10">BE</shortName>
    </alternativeName>
</protein>
<dbReference type="InterPro" id="IPR006048">
    <property type="entry name" value="A-amylase/branching_C"/>
</dbReference>
<comment type="pathway">
    <text evidence="3 10">Glycan biosynthesis; glycogen biosynthesis.</text>
</comment>
<evidence type="ECO:0000256" key="7">
    <source>
        <dbReference type="ARBA" id="ARBA00022679"/>
    </source>
</evidence>
<dbReference type="InterPro" id="IPR004193">
    <property type="entry name" value="Glyco_hydro_13_N"/>
</dbReference>
<comment type="subunit">
    <text evidence="10">Monomer.</text>
</comment>
<evidence type="ECO:0000256" key="5">
    <source>
        <dbReference type="ARBA" id="ARBA00022600"/>
    </source>
</evidence>
<proteinExistence type="inferred from homology"/>
<dbReference type="FunFam" id="3.20.20.80:FF:000003">
    <property type="entry name" value="1,4-alpha-glucan branching enzyme GlgB"/>
    <property type="match status" value="1"/>
</dbReference>
<dbReference type="SUPFAM" id="SSF81296">
    <property type="entry name" value="E set domains"/>
    <property type="match status" value="2"/>
</dbReference>
<dbReference type="SMART" id="SM00642">
    <property type="entry name" value="Aamy"/>
    <property type="match status" value="1"/>
</dbReference>
<feature type="active site" description="Proton donor" evidence="10 11">
    <location>
        <position position="453"/>
    </location>
</feature>
<dbReference type="GO" id="GO:0005829">
    <property type="term" value="C:cytosol"/>
    <property type="evidence" value="ECO:0007669"/>
    <property type="project" value="TreeGrafter"/>
</dbReference>
<dbReference type="PANTHER" id="PTHR43651">
    <property type="entry name" value="1,4-ALPHA-GLUCAN-BRANCHING ENZYME"/>
    <property type="match status" value="1"/>
</dbReference>
<dbReference type="InterPro" id="IPR044143">
    <property type="entry name" value="GlgB_N_E_set_prok"/>
</dbReference>
<evidence type="ECO:0000256" key="1">
    <source>
        <dbReference type="ARBA" id="ARBA00000826"/>
    </source>
</evidence>
<keyword evidence="8 10" id="KW-0320">Glycogen biosynthesis</keyword>
<dbReference type="PANTHER" id="PTHR43651:SF3">
    <property type="entry name" value="1,4-ALPHA-GLUCAN-BRANCHING ENZYME"/>
    <property type="match status" value="1"/>
</dbReference>
<evidence type="ECO:0000256" key="4">
    <source>
        <dbReference type="ARBA" id="ARBA00009000"/>
    </source>
</evidence>
<keyword evidence="5 10" id="KW-0321">Glycogen metabolism</keyword>
<dbReference type="NCBIfam" id="NF008967">
    <property type="entry name" value="PRK12313.1"/>
    <property type="match status" value="1"/>
</dbReference>
<dbReference type="PIRSF" id="PIRSF000463">
    <property type="entry name" value="GlgB"/>
    <property type="match status" value="1"/>
</dbReference>
<dbReference type="Pfam" id="PF22019">
    <property type="entry name" value="GlgB_N"/>
    <property type="match status" value="1"/>
</dbReference>
<dbReference type="SUPFAM" id="SSF51011">
    <property type="entry name" value="Glycosyl hydrolase domain"/>
    <property type="match status" value="1"/>
</dbReference>
<dbReference type="Pfam" id="PF02806">
    <property type="entry name" value="Alpha-amylase_C"/>
    <property type="match status" value="1"/>
</dbReference>
<evidence type="ECO:0000256" key="3">
    <source>
        <dbReference type="ARBA" id="ARBA00004964"/>
    </source>
</evidence>
<keyword evidence="7 10" id="KW-0808">Transferase</keyword>
<evidence type="ECO:0000256" key="9">
    <source>
        <dbReference type="ARBA" id="ARBA00023277"/>
    </source>
</evidence>
<keyword evidence="9 10" id="KW-0119">Carbohydrate metabolism</keyword>
<dbReference type="Pfam" id="PF02922">
    <property type="entry name" value="CBM_48"/>
    <property type="match status" value="1"/>
</dbReference>
<sequence length="722" mass="82251">MHVEQQLARAGCTHPFAVLGPVERPDGMQVTVWRPDAESVTVHKVSDDNNKVTLKGTAEPGVFSGIVKGLTPADIYQVTAKYAQHETTSIDPYQFQDLAYHAVHYIDHSPQNLYQQAGAHIVKAGNESAIRFCVYAPNASAVSVIGDFNGWDARVHPMQKTDMGYWVLVIPQLAVGERYKFQLKDSQGNDLPHKADPMGYFAEQYPSHASVIHDHSIYQWQDDNWMQQRGEDRYHKPMSIYEVHLGSWRKPDDDRRYLTYHELAETLIPYAVDMGYTHLELLPVSEFPFDGSWGYQPVGLFAPTSRFGNPDDFKYFVDKCHQAGLGVIIDWVPAHFPEDGHGLARFDGSHVYEYDDPRKGWHPDWNSCIYDFGKDTVRQFLVANALFWLDKFHIDGLRVDAVASMLYLDYSRNDGEWIPNVDGGNQNYEAISLLRWMNEEVYRQYPGAMTIAEESTSFPGVSRPTDAGGLGFGFKWNMGWMHDSLHFMAKDPAYRRYHHDEMTFSMVYAFDENFVLPLSHDEVVHGKGSILGKMPGDEWQAAANQRAYAAFMFAHPGKKLNFMGIEIAQYREWNHDSSLDWHLLEYPKHHGMQCLYKALNGAYTNTPALHQLDHDPSGFNWIDHHNAQQSVMSFCRKGNTDTDLVVVVCNMTPMPREHYRVGVPAPGTYSVLINTDAETYWGSGFSVPQSVVADKHEWNGQPFSIEVTLPPLATVYWQLESE</sequence>
<evidence type="ECO:0000256" key="8">
    <source>
        <dbReference type="ARBA" id="ARBA00023056"/>
    </source>
</evidence>
<dbReference type="HAMAP" id="MF_00685">
    <property type="entry name" value="GlgB"/>
    <property type="match status" value="1"/>
</dbReference>
<dbReference type="InterPro" id="IPR014756">
    <property type="entry name" value="Ig_E-set"/>
</dbReference>
<accession>A0A5B7YD58</accession>
<dbReference type="GO" id="GO:0004553">
    <property type="term" value="F:hydrolase activity, hydrolyzing O-glycosyl compounds"/>
    <property type="evidence" value="ECO:0007669"/>
    <property type="project" value="InterPro"/>
</dbReference>
<gene>
    <name evidence="10 13" type="primary">glgB</name>
    <name evidence="13" type="ORF">FBQ74_07550</name>
</gene>
<dbReference type="InterPro" id="IPR006407">
    <property type="entry name" value="GlgB"/>
</dbReference>
<comment type="function">
    <text evidence="2 10">Catalyzes the formation of the alpha-1,6-glucosidic linkages in glycogen by scission of a 1,4-alpha-linked oligosaccharide from growing alpha-1,4-glucan chains and the subsequent attachment of the oligosaccharide to the alpha-1,6 position.</text>
</comment>
<dbReference type="FunFam" id="2.60.40.1180:FF:000002">
    <property type="entry name" value="1,4-alpha-glucan branching enzyme GlgB"/>
    <property type="match status" value="1"/>
</dbReference>
<feature type="domain" description="Glycosyl hydrolase family 13 catalytic" evidence="12">
    <location>
        <begin position="239"/>
        <end position="582"/>
    </location>
</feature>
<keyword evidence="14" id="KW-1185">Reference proteome</keyword>
<dbReference type="Gene3D" id="2.60.40.1180">
    <property type="entry name" value="Golgi alpha-mannosidase II"/>
    <property type="match status" value="1"/>
</dbReference>
<dbReference type="CDD" id="cd11322">
    <property type="entry name" value="AmyAc_Glg_BE"/>
    <property type="match status" value="1"/>
</dbReference>
<name>A0A5B7YD58_9ALTE</name>
<dbReference type="NCBIfam" id="NF003811">
    <property type="entry name" value="PRK05402.1"/>
    <property type="match status" value="1"/>
</dbReference>
<dbReference type="InterPro" id="IPR037439">
    <property type="entry name" value="Branching_enzy"/>
</dbReference>
<dbReference type="GO" id="GO:0005978">
    <property type="term" value="P:glycogen biosynthetic process"/>
    <property type="evidence" value="ECO:0007669"/>
    <property type="project" value="UniProtKB-UniRule"/>
</dbReference>
<comment type="catalytic activity">
    <reaction evidence="1 10">
        <text>Transfers a segment of a (1-&gt;4)-alpha-D-glucan chain to a primary hydroxy group in a similar glucan chain.</text>
        <dbReference type="EC" id="2.4.1.18"/>
    </reaction>
</comment>
<evidence type="ECO:0000256" key="6">
    <source>
        <dbReference type="ARBA" id="ARBA00022676"/>
    </source>
</evidence>
<evidence type="ECO:0000313" key="14">
    <source>
        <dbReference type="Proteomes" id="UP000304912"/>
    </source>
</evidence>
<evidence type="ECO:0000259" key="12">
    <source>
        <dbReference type="SMART" id="SM00642"/>
    </source>
</evidence>
<evidence type="ECO:0000313" key="13">
    <source>
        <dbReference type="EMBL" id="QCZ93350.1"/>
    </source>
</evidence>
<dbReference type="CDD" id="cd02855">
    <property type="entry name" value="E_set_GBE_prok_N"/>
    <property type="match status" value="1"/>
</dbReference>
<dbReference type="Gene3D" id="3.20.20.80">
    <property type="entry name" value="Glycosidases"/>
    <property type="match status" value="1"/>
</dbReference>
<dbReference type="RefSeq" id="WP_139756095.1">
    <property type="nucleotide sequence ID" value="NZ_CP039852.1"/>
</dbReference>
<keyword evidence="6 10" id="KW-0328">Glycosyltransferase</keyword>
<dbReference type="InterPro" id="IPR006047">
    <property type="entry name" value="GH13_cat_dom"/>
</dbReference>
<reference evidence="13 14" key="1">
    <citation type="submission" date="2019-04" db="EMBL/GenBank/DDBJ databases">
        <title>Salinimonas iocasae sp. nov., a halophilic bacterium isolated from the outer tube casing of tubeworms in Okinawa Trough.</title>
        <authorList>
            <person name="Zhang H."/>
            <person name="Wang H."/>
            <person name="Li C."/>
        </authorList>
    </citation>
    <scope>NUCLEOTIDE SEQUENCE [LARGE SCALE GENOMIC DNA]</scope>
    <source>
        <strain evidence="13 14">KX18D6</strain>
    </source>
</reference>